<keyword evidence="2" id="KW-1185">Reference proteome</keyword>
<dbReference type="EMBL" id="MUMY01000026">
    <property type="protein sequence ID" value="ONM46351.1"/>
    <property type="molecule type" value="Genomic_DNA"/>
</dbReference>
<reference evidence="1 2" key="1">
    <citation type="journal article" date="2016" name="Antonie Van Leeuwenhoek">
        <title>Nocardia donostiensis sp. nov., isolated from human respiratory specimens.</title>
        <authorList>
            <person name="Ercibengoa M."/>
            <person name="Bell M."/>
            <person name="Marimon J.M."/>
            <person name="Humrighouse B."/>
            <person name="Klenk H.P."/>
            <person name="Potter G."/>
            <person name="Perez-Trallero E."/>
        </authorList>
    </citation>
    <scope>NUCLEOTIDE SEQUENCE [LARGE SCALE GENOMIC DNA]</scope>
    <source>
        <strain evidence="1 2">X1655</strain>
    </source>
</reference>
<protein>
    <submittedName>
        <fullName evidence="1">Uncharacterized protein</fullName>
    </submittedName>
</protein>
<sequence length="101" mass="10541">MVDIDGPNEVINSAGKYSGTVTSAAEHTRGVADGFVVHRRPESSLDHALVAKKAWIKQVFDDATRAAGARATKTLQVAVSDVNAITSADEAGAAHVRNLSV</sequence>
<evidence type="ECO:0000313" key="2">
    <source>
        <dbReference type="Proteomes" id="UP000188836"/>
    </source>
</evidence>
<dbReference type="RefSeq" id="WP_077121061.1">
    <property type="nucleotide sequence ID" value="NZ_MUKP01000029.1"/>
</dbReference>
<accession>A0A1W0B8G2</accession>
<proteinExistence type="predicted"/>
<name>A0A1W0B8G2_9NOCA</name>
<dbReference type="AlphaFoldDB" id="A0A1W0B8G2"/>
<evidence type="ECO:0000313" key="1">
    <source>
        <dbReference type="EMBL" id="ONM46351.1"/>
    </source>
</evidence>
<dbReference type="STRING" id="1538463.B0T36_03090"/>
<dbReference type="OrthoDB" id="4554611at2"/>
<dbReference type="Proteomes" id="UP000188836">
    <property type="component" value="Unassembled WGS sequence"/>
</dbReference>
<organism evidence="1 2">
    <name type="scientific">Nocardia donostiensis</name>
    <dbReference type="NCBI Taxonomy" id="1538463"/>
    <lineage>
        <taxon>Bacteria</taxon>
        <taxon>Bacillati</taxon>
        <taxon>Actinomycetota</taxon>
        <taxon>Actinomycetes</taxon>
        <taxon>Mycobacteriales</taxon>
        <taxon>Nocardiaceae</taxon>
        <taxon>Nocardia</taxon>
    </lineage>
</organism>
<gene>
    <name evidence="1" type="ORF">B0T46_23500</name>
</gene>
<comment type="caution">
    <text evidence="1">The sequence shown here is derived from an EMBL/GenBank/DDBJ whole genome shotgun (WGS) entry which is preliminary data.</text>
</comment>